<evidence type="ECO:0000256" key="1">
    <source>
        <dbReference type="SAM" id="MobiDB-lite"/>
    </source>
</evidence>
<feature type="compositionally biased region" description="Low complexity" evidence="1">
    <location>
        <begin position="26"/>
        <end position="51"/>
    </location>
</feature>
<dbReference type="Proteomes" id="UP001161325">
    <property type="component" value="Unassembled WGS sequence"/>
</dbReference>
<keyword evidence="4" id="KW-1185">Reference proteome</keyword>
<gene>
    <name evidence="3" type="ORF">rosag_01480</name>
</gene>
<proteinExistence type="predicted"/>
<sequence length="223" mass="23756">MTRRAWLYLAGLSVCLALPRALDAQQPAPQPAQQPVARPAASRTAPARTATQKIQDAMSAAPASIAEQATIIDWPMAEGGSMRELRAGTNGWVCHPTTPQTFAGASGRDPMCLDPEWQQLVKAWASRSTPTVRKLGVAYMLQGDAGVSNTDPFATQKTADNDWVVSGPHVMLALPDRSLLDSLPSDPRGGGPFVMWKGTPYAHLMVPLPAAPGAARVMRPTPK</sequence>
<dbReference type="RefSeq" id="WP_284348074.1">
    <property type="nucleotide sequence ID" value="NZ_BRXS01000001.1"/>
</dbReference>
<reference evidence="3" key="1">
    <citation type="submission" date="2022-08" db="EMBL/GenBank/DDBJ databases">
        <title>Draft genome sequencing of Roseisolibacter agri AW1220.</title>
        <authorList>
            <person name="Tobiishi Y."/>
            <person name="Tonouchi A."/>
        </authorList>
    </citation>
    <scope>NUCLEOTIDE SEQUENCE</scope>
    <source>
        <strain evidence="3">AW1220</strain>
    </source>
</reference>
<keyword evidence="2" id="KW-0732">Signal</keyword>
<protein>
    <submittedName>
        <fullName evidence="3">Uncharacterized protein</fullName>
    </submittedName>
</protein>
<feature type="region of interest" description="Disordered" evidence="1">
    <location>
        <begin position="26"/>
        <end position="59"/>
    </location>
</feature>
<dbReference type="AlphaFoldDB" id="A0AA37V035"/>
<comment type="caution">
    <text evidence="3">The sequence shown here is derived from an EMBL/GenBank/DDBJ whole genome shotgun (WGS) entry which is preliminary data.</text>
</comment>
<evidence type="ECO:0000313" key="4">
    <source>
        <dbReference type="Proteomes" id="UP001161325"/>
    </source>
</evidence>
<accession>A0AA37V035</accession>
<name>A0AA37V035_9BACT</name>
<feature type="chain" id="PRO_5041436806" evidence="2">
    <location>
        <begin position="25"/>
        <end position="223"/>
    </location>
</feature>
<evidence type="ECO:0000313" key="3">
    <source>
        <dbReference type="EMBL" id="GLC23635.1"/>
    </source>
</evidence>
<evidence type="ECO:0000256" key="2">
    <source>
        <dbReference type="SAM" id="SignalP"/>
    </source>
</evidence>
<dbReference type="EMBL" id="BRXS01000001">
    <property type="protein sequence ID" value="GLC23635.1"/>
    <property type="molecule type" value="Genomic_DNA"/>
</dbReference>
<feature type="signal peptide" evidence="2">
    <location>
        <begin position="1"/>
        <end position="24"/>
    </location>
</feature>
<organism evidence="3 4">
    <name type="scientific">Roseisolibacter agri</name>
    <dbReference type="NCBI Taxonomy" id="2014610"/>
    <lineage>
        <taxon>Bacteria</taxon>
        <taxon>Pseudomonadati</taxon>
        <taxon>Gemmatimonadota</taxon>
        <taxon>Gemmatimonadia</taxon>
        <taxon>Gemmatimonadales</taxon>
        <taxon>Gemmatimonadaceae</taxon>
        <taxon>Roseisolibacter</taxon>
    </lineage>
</organism>